<name>A0A1F6ES69_9BACT</name>
<dbReference type="PANTHER" id="PTHR30061:SF50">
    <property type="entry name" value="MALTOSE_MALTODEXTRIN-BINDING PERIPLASMIC PROTEIN"/>
    <property type="match status" value="1"/>
</dbReference>
<keyword evidence="3" id="KW-0732">Signal</keyword>
<dbReference type="Pfam" id="PF13416">
    <property type="entry name" value="SBP_bac_8"/>
    <property type="match status" value="1"/>
</dbReference>
<dbReference type="EMBL" id="MFMD01000020">
    <property type="protein sequence ID" value="OGG76438.1"/>
    <property type="molecule type" value="Genomic_DNA"/>
</dbReference>
<dbReference type="STRING" id="1798516.A2950_00855"/>
<keyword evidence="4" id="KW-1133">Transmembrane helix</keyword>
<dbReference type="GO" id="GO:1901982">
    <property type="term" value="F:maltose binding"/>
    <property type="evidence" value="ECO:0007669"/>
    <property type="project" value="TreeGrafter"/>
</dbReference>
<dbReference type="GO" id="GO:0055052">
    <property type="term" value="C:ATP-binding cassette (ABC) transporter complex, substrate-binding subunit-containing"/>
    <property type="evidence" value="ECO:0007669"/>
    <property type="project" value="TreeGrafter"/>
</dbReference>
<accession>A0A1F6ES69</accession>
<dbReference type="GO" id="GO:0042956">
    <property type="term" value="P:maltodextrin transmembrane transport"/>
    <property type="evidence" value="ECO:0007669"/>
    <property type="project" value="TreeGrafter"/>
</dbReference>
<dbReference type="Gene3D" id="3.40.190.10">
    <property type="entry name" value="Periplasmic binding protein-like II"/>
    <property type="match status" value="1"/>
</dbReference>
<dbReference type="AlphaFoldDB" id="A0A1F6ES69"/>
<organism evidence="5 6">
    <name type="scientific">Candidatus Kaiserbacteria bacterium RIFCSPLOWO2_01_FULL_55_19</name>
    <dbReference type="NCBI Taxonomy" id="1798516"/>
    <lineage>
        <taxon>Bacteria</taxon>
        <taxon>Candidatus Kaiseribacteriota</taxon>
    </lineage>
</organism>
<evidence type="ECO:0000256" key="3">
    <source>
        <dbReference type="ARBA" id="ARBA00022729"/>
    </source>
</evidence>
<evidence type="ECO:0000256" key="4">
    <source>
        <dbReference type="SAM" id="Phobius"/>
    </source>
</evidence>
<feature type="transmembrane region" description="Helical" evidence="4">
    <location>
        <begin position="9"/>
        <end position="28"/>
    </location>
</feature>
<evidence type="ECO:0000313" key="6">
    <source>
        <dbReference type="Proteomes" id="UP000176714"/>
    </source>
</evidence>
<proteinExistence type="inferred from homology"/>
<dbReference type="Proteomes" id="UP000176714">
    <property type="component" value="Unassembled WGS sequence"/>
</dbReference>
<evidence type="ECO:0000313" key="5">
    <source>
        <dbReference type="EMBL" id="OGG76438.1"/>
    </source>
</evidence>
<comment type="similarity">
    <text evidence="1">Belongs to the bacterial solute-binding protein 1 family.</text>
</comment>
<gene>
    <name evidence="5" type="ORF">A2950_00855</name>
</gene>
<evidence type="ECO:0000256" key="1">
    <source>
        <dbReference type="ARBA" id="ARBA00008520"/>
    </source>
</evidence>
<evidence type="ECO:0000256" key="2">
    <source>
        <dbReference type="ARBA" id="ARBA00022448"/>
    </source>
</evidence>
<dbReference type="PANTHER" id="PTHR30061">
    <property type="entry name" value="MALTOSE-BINDING PERIPLASMIC PROTEIN"/>
    <property type="match status" value="1"/>
</dbReference>
<keyword evidence="4" id="KW-0472">Membrane</keyword>
<protein>
    <recommendedName>
        <fullName evidence="7">ABC transporter substrate-binding protein</fullName>
    </recommendedName>
</protein>
<reference evidence="5 6" key="1">
    <citation type="journal article" date="2016" name="Nat. Commun.">
        <title>Thousands of microbial genomes shed light on interconnected biogeochemical processes in an aquifer system.</title>
        <authorList>
            <person name="Anantharaman K."/>
            <person name="Brown C.T."/>
            <person name="Hug L.A."/>
            <person name="Sharon I."/>
            <person name="Castelle C.J."/>
            <person name="Probst A.J."/>
            <person name="Thomas B.C."/>
            <person name="Singh A."/>
            <person name="Wilkins M.J."/>
            <person name="Karaoz U."/>
            <person name="Brodie E.L."/>
            <person name="Williams K.H."/>
            <person name="Hubbard S.S."/>
            <person name="Banfield J.F."/>
        </authorList>
    </citation>
    <scope>NUCLEOTIDE SEQUENCE [LARGE SCALE GENOMIC DNA]</scope>
</reference>
<keyword evidence="2" id="KW-0813">Transport</keyword>
<dbReference type="GO" id="GO:0015768">
    <property type="term" value="P:maltose transport"/>
    <property type="evidence" value="ECO:0007669"/>
    <property type="project" value="TreeGrafter"/>
</dbReference>
<dbReference type="SUPFAM" id="SSF53850">
    <property type="entry name" value="Periplasmic binding protein-like II"/>
    <property type="match status" value="1"/>
</dbReference>
<comment type="caution">
    <text evidence="5">The sequence shown here is derived from an EMBL/GenBank/DDBJ whole genome shotgun (WGS) entry which is preliminary data.</text>
</comment>
<dbReference type="InterPro" id="IPR006059">
    <property type="entry name" value="SBP"/>
</dbReference>
<sequence>MKISLFQGILYGVFIVGALVGLFVFATYTSKNAGGNGAGPILIWGTLPKEGMLATLNTLQQTEVALKNVTYLEKDPAALPTDLAAAIAVGTPPDLILSSQEELHSLARFITPVPSGTLSPSTFTNTFVGEGSVFIAPDGYYGIPFLLDPLVLFSNRSILSSSGIARPPSTWEALTGLVPNVAQMTPSRQVTRGLIALGTYANVHNARGILSSLFLQTGIPVSRYSAGGALTANLGGSSATSGAPPGQAVLAFYTQFADPSKVSYTWNASLQDSQQMFLTGNLALYAGYASEARFLAAANPNLNFIVTPLPQPATASVKKVYGLLYAFMVPRGAKNSSGAHQAAALLTNALPQATAAANTGLAPATLGQLATPPADPVAEVAYSSALYAHGWLSPLPEATDSVFSGMITNVIIGRLTIQAALVSAEQALTALLQQ</sequence>
<keyword evidence="4" id="KW-0812">Transmembrane</keyword>
<evidence type="ECO:0008006" key="7">
    <source>
        <dbReference type="Google" id="ProtNLM"/>
    </source>
</evidence>